<evidence type="ECO:0000256" key="3">
    <source>
        <dbReference type="ARBA" id="ARBA00022490"/>
    </source>
</evidence>
<dbReference type="InterPro" id="IPR015943">
    <property type="entry name" value="WD40/YVTN_repeat-like_dom_sf"/>
</dbReference>
<evidence type="ECO:0000256" key="10">
    <source>
        <dbReference type="ARBA" id="ARBA00029552"/>
    </source>
</evidence>
<dbReference type="Proteomes" id="UP000886998">
    <property type="component" value="Unassembled WGS sequence"/>
</dbReference>
<gene>
    <name evidence="14" type="primary">CFAP52</name>
    <name evidence="14" type="ORF">TNIN_290811</name>
</gene>
<dbReference type="Pfam" id="PF00400">
    <property type="entry name" value="WD40"/>
    <property type="match status" value="6"/>
</dbReference>
<keyword evidence="15" id="KW-1185">Reference proteome</keyword>
<feature type="repeat" description="WD" evidence="13">
    <location>
        <begin position="498"/>
        <end position="531"/>
    </location>
</feature>
<dbReference type="FunFam" id="2.130.10.10:FF:001320">
    <property type="entry name" value="Predicted protein"/>
    <property type="match status" value="1"/>
</dbReference>
<comment type="function">
    <text evidence="11">Microtubule inner protein (MIP) part of the dynein-decorated doublet microtubules (DMTs) in cilia axoneme. Important for proper ciliary and flagellar beating. May act in cooperation with CFAP45 and axonemal dynein subunit DNAH11. May play a role in cell growth and/or survival.</text>
</comment>
<dbReference type="GO" id="GO:0031514">
    <property type="term" value="C:motile cilium"/>
    <property type="evidence" value="ECO:0007669"/>
    <property type="project" value="UniProtKB-SubCell"/>
</dbReference>
<evidence type="ECO:0000256" key="6">
    <source>
        <dbReference type="ARBA" id="ARBA00022846"/>
    </source>
</evidence>
<dbReference type="PANTHER" id="PTHR13720">
    <property type="entry name" value="WD-40 REPEAT PROTEIN"/>
    <property type="match status" value="1"/>
</dbReference>
<keyword evidence="4 13" id="KW-0853">WD repeat</keyword>
<evidence type="ECO:0000256" key="5">
    <source>
        <dbReference type="ARBA" id="ARBA00022737"/>
    </source>
</evidence>
<evidence type="ECO:0000256" key="2">
    <source>
        <dbReference type="ARBA" id="ARBA00004496"/>
    </source>
</evidence>
<keyword evidence="6 14" id="KW-0282">Flagellum</keyword>
<evidence type="ECO:0000256" key="13">
    <source>
        <dbReference type="PROSITE-ProRule" id="PRU00221"/>
    </source>
</evidence>
<dbReference type="AlphaFoldDB" id="A0A8X7C2V2"/>
<feature type="repeat" description="WD" evidence="13">
    <location>
        <begin position="624"/>
        <end position="659"/>
    </location>
</feature>
<dbReference type="FunFam" id="2.130.10.10:FF:000207">
    <property type="entry name" value="Cilia- and flagella-associated protein 52"/>
    <property type="match status" value="1"/>
</dbReference>
<dbReference type="EMBL" id="BMAV01008440">
    <property type="protein sequence ID" value="GFY52068.1"/>
    <property type="molecule type" value="Genomic_DNA"/>
</dbReference>
<dbReference type="InterPro" id="IPR036322">
    <property type="entry name" value="WD40_repeat_dom_sf"/>
</dbReference>
<accession>A0A8X7C2V2</accession>
<evidence type="ECO:0000256" key="9">
    <source>
        <dbReference type="ARBA" id="ARBA00029456"/>
    </source>
</evidence>
<protein>
    <recommendedName>
        <fullName evidence="10">Cilia- and flagella-associated protein 52</fullName>
    </recommendedName>
</protein>
<comment type="subunit">
    <text evidence="12">Microtubule inner protein component of sperm flagellar doublet microtubules. Interacts with BRCA2. Interacts with the CCT chaperonin complex. Interacts with HSP70. Interacts with AK8. Interacts with CFAP45. Interacts with DNAI1. Interacts with IQDC.</text>
</comment>
<dbReference type="PROSITE" id="PS00678">
    <property type="entry name" value="WD_REPEATS_1"/>
    <property type="match status" value="1"/>
</dbReference>
<dbReference type="InterPro" id="IPR019775">
    <property type="entry name" value="WD40_repeat_CS"/>
</dbReference>
<dbReference type="PROSITE" id="PS50294">
    <property type="entry name" value="WD_REPEATS_REGION"/>
    <property type="match status" value="1"/>
</dbReference>
<feature type="repeat" description="WD" evidence="13">
    <location>
        <begin position="454"/>
        <end position="495"/>
    </location>
</feature>
<evidence type="ECO:0000256" key="12">
    <source>
        <dbReference type="ARBA" id="ARBA00047117"/>
    </source>
</evidence>
<dbReference type="PANTHER" id="PTHR13720:SF14">
    <property type="entry name" value="CILIA- AND FLAGELLA-ASSOCIATED PROTEIN 52"/>
    <property type="match status" value="1"/>
</dbReference>
<comment type="caution">
    <text evidence="14">The sequence shown here is derived from an EMBL/GenBank/DDBJ whole genome shotgun (WGS) entry which is preliminary data.</text>
</comment>
<sequence>MSENDKLPRLELLSTLAFQGKIRNGLVFHCDKKHIIYSIGQTVIVKDIATGKEYRYCGHSNTVSCVAASKDGTLLASGQENFMGYKADVIIWNFQEKRIYGSHSIHRVKVEAVAFTCDSKYVVSLGGQDCGNVVVYDIDGLVPLCGNTAAPLAGGYANILRCANTRNDIFFSAGNNNLRIWKVDFKSRRVTPTNAAIRRIKREIKCIDIDLSDSYLYCGTASGDILKLQIIFNVNAHLAYDAKLLSCLTRVIRKEIPGDIPLYSGGVTAIAVLKTGELLIGTGDGVVCRATQVEFQAKDPAKKSSSNKSSGNKSKIKMETKLKELQKTIIKGDVTSIALRGDGHQFLVGSGKSEIYQVTLTGFQNEPIYTCHGSAVNDIAFPYKCSDLFATCSKETIRVWNVATSQELLRIEVPNMTCNAVFLMQDGRSIISGWDDGKIRAHTPETGHPLYTIEHAHQCGVTVIIATADCLRIISGGGEGEVRVWDVTTSIQVLVRTMKEHKGGITCIRLKSDEKECVTSGADGSCIIWDLVNFIRMQVVFANTVYLGVCYGPGEHQILACGTDRKLTYYEVLDGSPVRTLEVSLSGSINSVDITEDCKIFVTGGADKLLKVWKYVEGIVTHVGIGHSDEITAVKISPDKKYIISVGKDGCIIRWRFPE</sequence>
<evidence type="ECO:0000256" key="1">
    <source>
        <dbReference type="ARBA" id="ARBA00004230"/>
    </source>
</evidence>
<evidence type="ECO:0000313" key="15">
    <source>
        <dbReference type="Proteomes" id="UP000886998"/>
    </source>
</evidence>
<dbReference type="PROSITE" id="PS50082">
    <property type="entry name" value="WD_REPEATS_2"/>
    <property type="match status" value="5"/>
</dbReference>
<dbReference type="Gene3D" id="2.130.10.10">
    <property type="entry name" value="YVTN repeat-like/Quinoprotein amine dehydrogenase"/>
    <property type="match status" value="3"/>
</dbReference>
<evidence type="ECO:0000256" key="4">
    <source>
        <dbReference type="ARBA" id="ARBA00022574"/>
    </source>
</evidence>
<keyword evidence="3" id="KW-0963">Cytoplasm</keyword>
<keyword evidence="8" id="KW-0966">Cell projection</keyword>
<reference evidence="14" key="1">
    <citation type="submission" date="2020-08" db="EMBL/GenBank/DDBJ databases">
        <title>Multicomponent nature underlies the extraordinary mechanical properties of spider dragline silk.</title>
        <authorList>
            <person name="Kono N."/>
            <person name="Nakamura H."/>
            <person name="Mori M."/>
            <person name="Yoshida Y."/>
            <person name="Ohtoshi R."/>
            <person name="Malay A.D."/>
            <person name="Moran D.A.P."/>
            <person name="Tomita M."/>
            <person name="Numata K."/>
            <person name="Arakawa K."/>
        </authorList>
    </citation>
    <scope>NUCLEOTIDE SEQUENCE</scope>
</reference>
<dbReference type="OrthoDB" id="6252103at2759"/>
<keyword evidence="7" id="KW-0969">Cilium</keyword>
<dbReference type="InterPro" id="IPR001680">
    <property type="entry name" value="WD40_rpt"/>
</dbReference>
<evidence type="ECO:0000256" key="7">
    <source>
        <dbReference type="ARBA" id="ARBA00023069"/>
    </source>
</evidence>
<dbReference type="GO" id="GO:0005930">
    <property type="term" value="C:axoneme"/>
    <property type="evidence" value="ECO:0007669"/>
    <property type="project" value="UniProtKB-ARBA"/>
</dbReference>
<comment type="similarity">
    <text evidence="9">Belongs to the CFAP52 family.</text>
</comment>
<organism evidence="14 15">
    <name type="scientific">Trichonephila inaurata madagascariensis</name>
    <dbReference type="NCBI Taxonomy" id="2747483"/>
    <lineage>
        <taxon>Eukaryota</taxon>
        <taxon>Metazoa</taxon>
        <taxon>Ecdysozoa</taxon>
        <taxon>Arthropoda</taxon>
        <taxon>Chelicerata</taxon>
        <taxon>Arachnida</taxon>
        <taxon>Araneae</taxon>
        <taxon>Araneomorphae</taxon>
        <taxon>Entelegynae</taxon>
        <taxon>Araneoidea</taxon>
        <taxon>Nephilidae</taxon>
        <taxon>Trichonephila</taxon>
        <taxon>Trichonephila inaurata</taxon>
    </lineage>
</organism>
<dbReference type="CDD" id="cd00200">
    <property type="entry name" value="WD40"/>
    <property type="match status" value="1"/>
</dbReference>
<dbReference type="SMART" id="SM00320">
    <property type="entry name" value="WD40"/>
    <property type="match status" value="10"/>
</dbReference>
<evidence type="ECO:0000256" key="8">
    <source>
        <dbReference type="ARBA" id="ARBA00023273"/>
    </source>
</evidence>
<evidence type="ECO:0000256" key="11">
    <source>
        <dbReference type="ARBA" id="ARBA00046056"/>
    </source>
</evidence>
<dbReference type="InterPro" id="IPR050630">
    <property type="entry name" value="WD_repeat_EMAP"/>
</dbReference>
<proteinExistence type="inferred from homology"/>
<name>A0A8X7C2V2_9ARAC</name>
<dbReference type="SUPFAM" id="SSF50978">
    <property type="entry name" value="WD40 repeat-like"/>
    <property type="match status" value="2"/>
</dbReference>
<feature type="repeat" description="WD" evidence="13">
    <location>
        <begin position="369"/>
        <end position="410"/>
    </location>
</feature>
<feature type="repeat" description="WD" evidence="13">
    <location>
        <begin position="582"/>
        <end position="614"/>
    </location>
</feature>
<evidence type="ECO:0000313" key="14">
    <source>
        <dbReference type="EMBL" id="GFY52068.1"/>
    </source>
</evidence>
<keyword evidence="5" id="KW-0677">Repeat</keyword>
<comment type="subcellular location">
    <subcellularLocation>
        <location evidence="1">Cell projection</location>
        <location evidence="1">Cilium</location>
        <location evidence="1">Flagellum</location>
    </subcellularLocation>
    <subcellularLocation>
        <location evidence="2">Cytoplasm</location>
    </subcellularLocation>
</comment>